<reference evidence="3 4" key="1">
    <citation type="submission" date="2013-03" db="EMBL/GenBank/DDBJ databases">
        <title>The Genome Sequence of Cladophialophora yegresii CBS 114405.</title>
        <authorList>
            <consortium name="The Broad Institute Genomics Platform"/>
            <person name="Cuomo C."/>
            <person name="de Hoog S."/>
            <person name="Gorbushina A."/>
            <person name="Walker B."/>
            <person name="Young S.K."/>
            <person name="Zeng Q."/>
            <person name="Gargeya S."/>
            <person name="Fitzgerald M."/>
            <person name="Haas B."/>
            <person name="Abouelleil A."/>
            <person name="Allen A.W."/>
            <person name="Alvarado L."/>
            <person name="Arachchi H.M."/>
            <person name="Berlin A.M."/>
            <person name="Chapman S.B."/>
            <person name="Gainer-Dewar J."/>
            <person name="Goldberg J."/>
            <person name="Griggs A."/>
            <person name="Gujja S."/>
            <person name="Hansen M."/>
            <person name="Howarth C."/>
            <person name="Imamovic A."/>
            <person name="Ireland A."/>
            <person name="Larimer J."/>
            <person name="McCowan C."/>
            <person name="Murphy C."/>
            <person name="Pearson M."/>
            <person name="Poon T.W."/>
            <person name="Priest M."/>
            <person name="Roberts A."/>
            <person name="Saif S."/>
            <person name="Shea T."/>
            <person name="Sisk P."/>
            <person name="Sykes S."/>
            <person name="Wortman J."/>
            <person name="Nusbaum C."/>
            <person name="Birren B."/>
        </authorList>
    </citation>
    <scope>NUCLEOTIDE SEQUENCE [LARGE SCALE GENOMIC DNA]</scope>
    <source>
        <strain evidence="3 4">CBS 114405</strain>
    </source>
</reference>
<accession>W9VWD4</accession>
<dbReference type="PANTHER" id="PTHR47662">
    <property type="entry name" value="RING-TYPE DOMAIN-CONTAINING PROTEIN"/>
    <property type="match status" value="1"/>
</dbReference>
<dbReference type="SUPFAM" id="SSF57850">
    <property type="entry name" value="RING/U-box"/>
    <property type="match status" value="1"/>
</dbReference>
<dbReference type="VEuPathDB" id="FungiDB:A1O7_07344"/>
<evidence type="ECO:0000313" key="4">
    <source>
        <dbReference type="Proteomes" id="UP000019473"/>
    </source>
</evidence>
<dbReference type="SMART" id="SM00184">
    <property type="entry name" value="RING"/>
    <property type="match status" value="1"/>
</dbReference>
<name>W9VWD4_9EURO</name>
<dbReference type="PANTHER" id="PTHR47662:SF1">
    <property type="entry name" value="RING-TYPE DOMAIN-CONTAINING PROTEIN"/>
    <property type="match status" value="1"/>
</dbReference>
<dbReference type="InterPro" id="IPR001841">
    <property type="entry name" value="Znf_RING"/>
</dbReference>
<evidence type="ECO:0000256" key="1">
    <source>
        <dbReference type="PROSITE-ProRule" id="PRU00175"/>
    </source>
</evidence>
<keyword evidence="4" id="KW-1185">Reference proteome</keyword>
<dbReference type="Pfam" id="PF13639">
    <property type="entry name" value="zf-RING_2"/>
    <property type="match status" value="1"/>
</dbReference>
<protein>
    <recommendedName>
        <fullName evidence="2">RING-type domain-containing protein</fullName>
    </recommendedName>
</protein>
<dbReference type="CDD" id="cd16448">
    <property type="entry name" value="RING-H2"/>
    <property type="match status" value="1"/>
</dbReference>
<keyword evidence="1" id="KW-0863">Zinc-finger</keyword>
<dbReference type="GeneID" id="19181919"/>
<dbReference type="Gene3D" id="3.30.40.10">
    <property type="entry name" value="Zinc/RING finger domain, C3HC4 (zinc finger)"/>
    <property type="match status" value="1"/>
</dbReference>
<feature type="domain" description="RING-type" evidence="2">
    <location>
        <begin position="198"/>
        <end position="242"/>
    </location>
</feature>
<evidence type="ECO:0000259" key="2">
    <source>
        <dbReference type="PROSITE" id="PS50089"/>
    </source>
</evidence>
<proteinExistence type="predicted"/>
<dbReference type="Proteomes" id="UP000019473">
    <property type="component" value="Unassembled WGS sequence"/>
</dbReference>
<sequence length="268" mass="30833">MDCKRQSVIHFDIAPCVDAETKSLRPHIANAKFVLINKLWVIAKLSDTINDRTYSFYGISIPACLYATYSAPGQSYDDARRNLHKVNGRMQVYLSFLELAPMLCMLAVLDIRRLECAAQPDSFLLANVRITIMAVMDGDILPAMYFLTLFLLEQYRFLEVQEAYIFDNHDHAMKLCPKVPFKPQRHPTVSQAEHGNDCAICQVEPIGLFEDVYKLPCKHQFHRWCLLKWLCHMGKSKCPMCRDTILAKDGLLGVKCVPYLRWREEVLA</sequence>
<dbReference type="RefSeq" id="XP_007759534.1">
    <property type="nucleotide sequence ID" value="XM_007761344.1"/>
</dbReference>
<dbReference type="HOGENOM" id="CLU_1081835_0_0_1"/>
<dbReference type="GO" id="GO:0008270">
    <property type="term" value="F:zinc ion binding"/>
    <property type="evidence" value="ECO:0007669"/>
    <property type="project" value="UniProtKB-KW"/>
</dbReference>
<dbReference type="AlphaFoldDB" id="W9VWD4"/>
<gene>
    <name evidence="3" type="ORF">A1O7_07344</name>
</gene>
<dbReference type="STRING" id="1182544.W9VWD4"/>
<dbReference type="OrthoDB" id="8062037at2759"/>
<keyword evidence="1" id="KW-0479">Metal-binding</keyword>
<comment type="caution">
    <text evidence="3">The sequence shown here is derived from an EMBL/GenBank/DDBJ whole genome shotgun (WGS) entry which is preliminary data.</text>
</comment>
<organism evidence="3 4">
    <name type="scientific">Cladophialophora yegresii CBS 114405</name>
    <dbReference type="NCBI Taxonomy" id="1182544"/>
    <lineage>
        <taxon>Eukaryota</taxon>
        <taxon>Fungi</taxon>
        <taxon>Dikarya</taxon>
        <taxon>Ascomycota</taxon>
        <taxon>Pezizomycotina</taxon>
        <taxon>Eurotiomycetes</taxon>
        <taxon>Chaetothyriomycetidae</taxon>
        <taxon>Chaetothyriales</taxon>
        <taxon>Herpotrichiellaceae</taxon>
        <taxon>Cladophialophora</taxon>
    </lineage>
</organism>
<dbReference type="eggNOG" id="ENOG502RPWA">
    <property type="taxonomic scope" value="Eukaryota"/>
</dbReference>
<keyword evidence="1" id="KW-0862">Zinc</keyword>
<dbReference type="InterPro" id="IPR013083">
    <property type="entry name" value="Znf_RING/FYVE/PHD"/>
</dbReference>
<evidence type="ECO:0000313" key="3">
    <source>
        <dbReference type="EMBL" id="EXJ57000.1"/>
    </source>
</evidence>
<dbReference type="PROSITE" id="PS50089">
    <property type="entry name" value="ZF_RING_2"/>
    <property type="match status" value="1"/>
</dbReference>
<dbReference type="EMBL" id="AMGW01000005">
    <property type="protein sequence ID" value="EXJ57000.1"/>
    <property type="molecule type" value="Genomic_DNA"/>
</dbReference>